<dbReference type="GO" id="GO:0005737">
    <property type="term" value="C:cytoplasm"/>
    <property type="evidence" value="ECO:0007669"/>
    <property type="project" value="UniProtKB-ARBA"/>
</dbReference>
<gene>
    <name evidence="3" type="primary">rpsP</name>
    <name evidence="4" type="ORF">DGI_3123</name>
</gene>
<dbReference type="PANTHER" id="PTHR12919">
    <property type="entry name" value="30S RIBOSOMAL PROTEIN S16"/>
    <property type="match status" value="1"/>
</dbReference>
<evidence type="ECO:0000313" key="4">
    <source>
        <dbReference type="EMBL" id="AGW14837.1"/>
    </source>
</evidence>
<dbReference type="InterPro" id="IPR023803">
    <property type="entry name" value="Ribosomal_bS16_dom_sf"/>
</dbReference>
<comment type="similarity">
    <text evidence="3">Belongs to the bacterial ribosomal protein bS16 family.</text>
</comment>
<name>T2GFV9_MEGG1</name>
<dbReference type="HAMAP" id="MF_00385">
    <property type="entry name" value="Ribosomal_bS16"/>
    <property type="match status" value="1"/>
</dbReference>
<dbReference type="InterPro" id="IPR000307">
    <property type="entry name" value="Ribosomal_bS16"/>
</dbReference>
<accession>T2GFV9</accession>
<dbReference type="GO" id="GO:0003735">
    <property type="term" value="F:structural constituent of ribosome"/>
    <property type="evidence" value="ECO:0007669"/>
    <property type="project" value="InterPro"/>
</dbReference>
<dbReference type="GO" id="GO:0015935">
    <property type="term" value="C:small ribosomal subunit"/>
    <property type="evidence" value="ECO:0007669"/>
    <property type="project" value="TreeGrafter"/>
</dbReference>
<dbReference type="GO" id="GO:0006412">
    <property type="term" value="P:translation"/>
    <property type="evidence" value="ECO:0007669"/>
    <property type="project" value="UniProtKB-UniRule"/>
</dbReference>
<evidence type="ECO:0000313" key="5">
    <source>
        <dbReference type="Proteomes" id="UP000016587"/>
    </source>
</evidence>
<dbReference type="Proteomes" id="UP000016587">
    <property type="component" value="Chromosome"/>
</dbReference>
<evidence type="ECO:0000256" key="2">
    <source>
        <dbReference type="ARBA" id="ARBA00023274"/>
    </source>
</evidence>
<dbReference type="OrthoDB" id="9807878at2"/>
<proteinExistence type="inferred from homology"/>
<dbReference type="EMBL" id="CP006585">
    <property type="protein sequence ID" value="AGW14837.1"/>
    <property type="molecule type" value="Genomic_DNA"/>
</dbReference>
<dbReference type="SUPFAM" id="SSF54565">
    <property type="entry name" value="Ribosomal protein S16"/>
    <property type="match status" value="1"/>
</dbReference>
<dbReference type="PANTHER" id="PTHR12919:SF20">
    <property type="entry name" value="SMALL RIBOSOMAL SUBUNIT PROTEIN BS16M"/>
    <property type="match status" value="1"/>
</dbReference>
<dbReference type="Pfam" id="PF00886">
    <property type="entry name" value="Ribosomal_S16"/>
    <property type="match status" value="1"/>
</dbReference>
<organism evidence="4 5">
    <name type="scientific">Megalodesulfovibrio gigas (strain ATCC 19364 / DSM 1382 / NCIMB 9332 / VKM B-1759)</name>
    <name type="common">Desulfovibrio gigas</name>
    <dbReference type="NCBI Taxonomy" id="1121448"/>
    <lineage>
        <taxon>Bacteria</taxon>
        <taxon>Pseudomonadati</taxon>
        <taxon>Thermodesulfobacteriota</taxon>
        <taxon>Desulfovibrionia</taxon>
        <taxon>Desulfovibrionales</taxon>
        <taxon>Desulfovibrionaceae</taxon>
        <taxon>Megalodesulfovibrio</taxon>
    </lineage>
</organism>
<keyword evidence="2 3" id="KW-0687">Ribonucleoprotein</keyword>
<reference evidence="4 5" key="1">
    <citation type="journal article" date="2013" name="J. Bacteriol.">
        <title>Roles of HynAB and Ech, the only two hydrogenases found in the model sulfate reducer Desulfovibrio gigas.</title>
        <authorList>
            <person name="Morais-Silva F.O."/>
            <person name="Santos C.I."/>
            <person name="Rodrigues R."/>
            <person name="Pereira I.A."/>
            <person name="Rodrigues-Pousada C."/>
        </authorList>
    </citation>
    <scope>NUCLEOTIDE SEQUENCE [LARGE SCALE GENOMIC DNA]</scope>
    <source>
        <strain evidence="5">ATCC 19364 / DSM 1382 / NCIMB 9332 / VKM B-1759</strain>
    </source>
</reference>
<dbReference type="PATRIC" id="fig|1121448.10.peg.3084"/>
<evidence type="ECO:0000256" key="1">
    <source>
        <dbReference type="ARBA" id="ARBA00022980"/>
    </source>
</evidence>
<dbReference type="STRING" id="1121448.DGI_3123"/>
<keyword evidence="1 3" id="KW-0689">Ribosomal protein</keyword>
<protein>
    <recommendedName>
        <fullName evidence="3">Small ribosomal subunit protein bS16</fullName>
    </recommendedName>
</protein>
<sequence length="82" mass="9307">MAVKIRLTRMGSKKRPFYRIVAMDVECRRDGRALEILGFYNPMVNPAVINLEMDKLAKWLDQGAEPTDTVKSLIKQVKKAAA</sequence>
<dbReference type="eggNOG" id="COG0228">
    <property type="taxonomic scope" value="Bacteria"/>
</dbReference>
<evidence type="ECO:0000256" key="3">
    <source>
        <dbReference type="HAMAP-Rule" id="MF_00385"/>
    </source>
</evidence>
<reference evidence="5" key="2">
    <citation type="submission" date="2013-07" db="EMBL/GenBank/DDBJ databases">
        <authorList>
            <person name="Morais-Silva F.O."/>
            <person name="Rezende A.M."/>
            <person name="Pimentel C."/>
            <person name="Resende D.M."/>
            <person name="Santos C.I."/>
            <person name="Clemente C."/>
            <person name="de Oliveira L.M."/>
            <person name="da Silva S.M."/>
            <person name="Costa D.A."/>
            <person name="Varela-Raposo A."/>
            <person name="Horacio E.C.A."/>
            <person name="Matos M."/>
            <person name="Flores O."/>
            <person name="Ruiz J.C."/>
            <person name="Rodrigues-Pousada C."/>
        </authorList>
    </citation>
    <scope>NUCLEOTIDE SEQUENCE [LARGE SCALE GENOMIC DNA]</scope>
    <source>
        <strain evidence="5">ATCC 19364 / DSM 1382 / NCIMB 9332 / VKM B-1759</strain>
    </source>
</reference>
<dbReference type="NCBIfam" id="TIGR00002">
    <property type="entry name" value="S16"/>
    <property type="match status" value="1"/>
</dbReference>
<keyword evidence="5" id="KW-1185">Reference proteome</keyword>
<dbReference type="HOGENOM" id="CLU_100590_5_0_7"/>
<dbReference type="KEGG" id="dgg:DGI_3123"/>
<dbReference type="AlphaFoldDB" id="T2GFV9"/>
<dbReference type="RefSeq" id="WP_021761920.1">
    <property type="nucleotide sequence ID" value="NC_022444.1"/>
</dbReference>
<dbReference type="Gene3D" id="3.30.1320.10">
    <property type="match status" value="1"/>
</dbReference>